<protein>
    <submittedName>
        <fullName evidence="1">Uncharacterized protein</fullName>
    </submittedName>
</protein>
<dbReference type="Proteomes" id="UP000553980">
    <property type="component" value="Unassembled WGS sequence"/>
</dbReference>
<sequence>MEPYAGRQRRYASVSGWISRTQIKQWKAGTLDAPPTRNQALDMSVGCSAPETFGMAFSVDL</sequence>
<reference evidence="1 2" key="1">
    <citation type="submission" date="2020-08" db="EMBL/GenBank/DDBJ databases">
        <title>Genomic Encyclopedia of Type Strains, Phase IV (KMG-IV): sequencing the most valuable type-strain genomes for metagenomic binning, comparative biology and taxonomic classification.</title>
        <authorList>
            <person name="Goeker M."/>
        </authorList>
    </citation>
    <scope>NUCLEOTIDE SEQUENCE [LARGE SCALE GENOMIC DNA]</scope>
    <source>
        <strain evidence="1 2">DSM 23868</strain>
    </source>
</reference>
<evidence type="ECO:0000313" key="2">
    <source>
        <dbReference type="Proteomes" id="UP000553980"/>
    </source>
</evidence>
<organism evidence="1 2">
    <name type="scientific">Brucella pecoris</name>
    <dbReference type="NCBI Taxonomy" id="867683"/>
    <lineage>
        <taxon>Bacteria</taxon>
        <taxon>Pseudomonadati</taxon>
        <taxon>Pseudomonadota</taxon>
        <taxon>Alphaproteobacteria</taxon>
        <taxon>Hyphomicrobiales</taxon>
        <taxon>Brucellaceae</taxon>
        <taxon>Brucella/Ochrobactrum group</taxon>
        <taxon>Brucella</taxon>
    </lineage>
</organism>
<name>A0AB34YLM2_9HYPH</name>
<keyword evidence="2" id="KW-1185">Reference proteome</keyword>
<dbReference type="AlphaFoldDB" id="A0AB34YLM2"/>
<evidence type="ECO:0000313" key="1">
    <source>
        <dbReference type="EMBL" id="MBB4091625.1"/>
    </source>
</evidence>
<gene>
    <name evidence="1" type="ORF">GGQ79_000098</name>
</gene>
<dbReference type="EMBL" id="JACIEX010000001">
    <property type="protein sequence ID" value="MBB4091625.1"/>
    <property type="molecule type" value="Genomic_DNA"/>
</dbReference>
<proteinExistence type="predicted"/>
<comment type="caution">
    <text evidence="1">The sequence shown here is derived from an EMBL/GenBank/DDBJ whole genome shotgun (WGS) entry which is preliminary data.</text>
</comment>
<accession>A0AB34YLM2</accession>